<dbReference type="PANTHER" id="PTHR12121">
    <property type="entry name" value="CARBON CATABOLITE REPRESSOR PROTEIN 4"/>
    <property type="match status" value="1"/>
</dbReference>
<dbReference type="InParanoid" id="A0A162NL43"/>
<dbReference type="InterPro" id="IPR005135">
    <property type="entry name" value="Endo/exonuclease/phosphatase"/>
</dbReference>
<evidence type="ECO:0000256" key="1">
    <source>
        <dbReference type="SAM" id="Phobius"/>
    </source>
</evidence>
<feature type="transmembrane region" description="Helical" evidence="1">
    <location>
        <begin position="20"/>
        <end position="42"/>
    </location>
</feature>
<dbReference type="PANTHER" id="PTHR12121:SF36">
    <property type="entry name" value="ENDONUCLEASE_EXONUCLEASE_PHOSPHATASE DOMAIN-CONTAINING PROTEIN"/>
    <property type="match status" value="1"/>
</dbReference>
<dbReference type="Pfam" id="PF03372">
    <property type="entry name" value="Exo_endo_phos"/>
    <property type="match status" value="1"/>
</dbReference>
<keyword evidence="4" id="KW-1185">Reference proteome</keyword>
<reference evidence="4" key="1">
    <citation type="submission" date="2015-06" db="EMBL/GenBank/DDBJ databases">
        <title>Expansion of signal transduction pathways in fungi by whole-genome duplication.</title>
        <authorList>
            <consortium name="DOE Joint Genome Institute"/>
            <person name="Corrochano L.M."/>
            <person name="Kuo A."/>
            <person name="Marcet-Houben M."/>
            <person name="Polaino S."/>
            <person name="Salamov A."/>
            <person name="Villalobos J.M."/>
            <person name="Alvarez M.I."/>
            <person name="Avalos J."/>
            <person name="Benito E.P."/>
            <person name="Benoit I."/>
            <person name="Burger G."/>
            <person name="Camino L.P."/>
            <person name="Canovas D."/>
            <person name="Cerda-Olmedo E."/>
            <person name="Cheng J.-F."/>
            <person name="Dominguez A."/>
            <person name="Elias M."/>
            <person name="Eslava A.P."/>
            <person name="Glaser F."/>
            <person name="Grimwood J."/>
            <person name="Gutierrez G."/>
            <person name="Heitman J."/>
            <person name="Henrissat B."/>
            <person name="Iturriaga E.A."/>
            <person name="Lang B.F."/>
            <person name="Lavin J.L."/>
            <person name="Lee S."/>
            <person name="Li W."/>
            <person name="Lindquist E."/>
            <person name="Lopez-Garcia S."/>
            <person name="Luque E.M."/>
            <person name="Marcos A.T."/>
            <person name="Martin J."/>
            <person name="McCluskey K."/>
            <person name="Medina H.R."/>
            <person name="Miralles-Duran A."/>
            <person name="Miyazaki A."/>
            <person name="Munoz-Torres E."/>
            <person name="Oguiza J.A."/>
            <person name="Ohm R."/>
            <person name="Olmedo M."/>
            <person name="Orejas M."/>
            <person name="Ortiz-Castellanos L."/>
            <person name="Pisabarro A.G."/>
            <person name="Rodriguez-Romero J."/>
            <person name="Ruiz-Herrera J."/>
            <person name="Ruiz-Vazquez R."/>
            <person name="Sanz C."/>
            <person name="Schackwitz W."/>
            <person name="Schmutz J."/>
            <person name="Shahriari M."/>
            <person name="Shelest E."/>
            <person name="Silva-Franco F."/>
            <person name="Soanes D."/>
            <person name="Syed K."/>
            <person name="Tagua V.G."/>
            <person name="Talbot N.J."/>
            <person name="Thon M."/>
            <person name="De vries R.P."/>
            <person name="Wiebenga A."/>
            <person name="Yadav J.S."/>
            <person name="Braun E.L."/>
            <person name="Baker S."/>
            <person name="Garre V."/>
            <person name="Horwitz B."/>
            <person name="Torres-Martinez S."/>
            <person name="Idnurm A."/>
            <person name="Herrera-Estrella A."/>
            <person name="Gabaldon T."/>
            <person name="Grigoriev I.V."/>
        </authorList>
    </citation>
    <scope>NUCLEOTIDE SEQUENCE [LARGE SCALE GENOMIC DNA]</scope>
    <source>
        <strain evidence="4">NRRL 1555(-)</strain>
    </source>
</reference>
<dbReference type="Proteomes" id="UP000077315">
    <property type="component" value="Unassembled WGS sequence"/>
</dbReference>
<dbReference type="SUPFAM" id="SSF56219">
    <property type="entry name" value="DNase I-like"/>
    <property type="match status" value="1"/>
</dbReference>
<keyword evidence="1" id="KW-1133">Transmembrane helix</keyword>
<gene>
    <name evidence="3" type="ORF">PHYBLDRAFT_186327</name>
</gene>
<accession>A0A162NL43</accession>
<dbReference type="VEuPathDB" id="FungiDB:PHYBLDRAFT_186327"/>
<dbReference type="InterPro" id="IPR050410">
    <property type="entry name" value="CCR4/nocturin_mRNA_transcr"/>
</dbReference>
<sequence length="549" mass="62151">MRVVTQTEQDNASRYAMKGWFIGMAQWAGVGLFVSGLAYSFFPWYRKTQTVNKFYIVMCFSLGGGAYKSDRYMVNFERRGRAAMLDESTRKRYDILYGGKDKEVEETKKVLETPSQTTAHITTDITTTTVTTVTIVTTVTTINPIIIQPHPVYKKILNNKIKSLFMILNRYVETSMASEKSLRFMTFNVRHDHGKESTLQAFAAPPEIAQEGGLDHEQPWSIRKWKIADTILLYSPDIVGIQEPVLHQVTDLESLLNDEYEWVGAGRNDGKEEGEYCAVFYKRERNSGKLGFALVVRGISDKITPTVPGSKGWDASHPRIVTQVEFKRNDGSQFTLLNAHFDHKGIEARKGAADFLLKHTKDIQKVVVLLGDFNSPEDDPAYLSLTGAHYEGRKDQNSTLNHLEDLNQKLASAFSRRTGRPVRTTENNITLPTHHVFRRGMLKHLTEQGQQNLDQDQEPVFLDARYELVTRLTDERAVGSLSGPFGFAETFTSFGVGIDAENAPLRLDYIMILKNSSKVKVKTFAVLPNQYDDNLYISDHRPVLATLAW</sequence>
<evidence type="ECO:0000313" key="4">
    <source>
        <dbReference type="Proteomes" id="UP000077315"/>
    </source>
</evidence>
<evidence type="ECO:0000259" key="2">
    <source>
        <dbReference type="Pfam" id="PF03372"/>
    </source>
</evidence>
<dbReference type="Gene3D" id="3.60.10.10">
    <property type="entry name" value="Endonuclease/exonuclease/phosphatase"/>
    <property type="match status" value="2"/>
</dbReference>
<evidence type="ECO:0000313" key="3">
    <source>
        <dbReference type="EMBL" id="OAD75218.1"/>
    </source>
</evidence>
<dbReference type="STRING" id="763407.A0A162NL43"/>
<protein>
    <recommendedName>
        <fullName evidence="2">Endonuclease/exonuclease/phosphatase domain-containing protein</fullName>
    </recommendedName>
</protein>
<feature type="domain" description="Endonuclease/exonuclease/phosphatase" evidence="2">
    <location>
        <begin position="185"/>
        <end position="540"/>
    </location>
</feature>
<dbReference type="GO" id="GO:0000175">
    <property type="term" value="F:3'-5'-RNA exonuclease activity"/>
    <property type="evidence" value="ECO:0007669"/>
    <property type="project" value="TreeGrafter"/>
</dbReference>
<dbReference type="GeneID" id="29000129"/>
<name>A0A162NL43_PHYB8</name>
<keyword evidence="1" id="KW-0812">Transmembrane</keyword>
<dbReference type="InterPro" id="IPR036691">
    <property type="entry name" value="Endo/exonu/phosph_ase_sf"/>
</dbReference>
<dbReference type="AlphaFoldDB" id="A0A162NL43"/>
<organism evidence="3 4">
    <name type="scientific">Phycomyces blakesleeanus (strain ATCC 8743b / DSM 1359 / FGSC 10004 / NBRC 33097 / NRRL 1555)</name>
    <dbReference type="NCBI Taxonomy" id="763407"/>
    <lineage>
        <taxon>Eukaryota</taxon>
        <taxon>Fungi</taxon>
        <taxon>Fungi incertae sedis</taxon>
        <taxon>Mucoromycota</taxon>
        <taxon>Mucoromycotina</taxon>
        <taxon>Mucoromycetes</taxon>
        <taxon>Mucorales</taxon>
        <taxon>Phycomycetaceae</taxon>
        <taxon>Phycomyces</taxon>
    </lineage>
</organism>
<dbReference type="OrthoDB" id="276515at2759"/>
<keyword evidence="1" id="KW-0472">Membrane</keyword>
<proteinExistence type="predicted"/>
<dbReference type="RefSeq" id="XP_018293258.1">
    <property type="nucleotide sequence ID" value="XM_018439223.1"/>
</dbReference>
<dbReference type="EMBL" id="KV440977">
    <property type="protein sequence ID" value="OAD75218.1"/>
    <property type="molecule type" value="Genomic_DNA"/>
</dbReference>